<evidence type="ECO:0000313" key="1">
    <source>
        <dbReference type="EMBL" id="CAG8525409.1"/>
    </source>
</evidence>
<name>A0A9N9AA57_FUNMO</name>
<protein>
    <submittedName>
        <fullName evidence="1">8975_t:CDS:1</fullName>
    </submittedName>
</protein>
<reference evidence="1" key="1">
    <citation type="submission" date="2021-06" db="EMBL/GenBank/DDBJ databases">
        <authorList>
            <person name="Kallberg Y."/>
            <person name="Tangrot J."/>
            <person name="Rosling A."/>
        </authorList>
    </citation>
    <scope>NUCLEOTIDE SEQUENCE</scope>
    <source>
        <strain evidence="1">87-6 pot B 2015</strain>
    </source>
</reference>
<keyword evidence="2" id="KW-1185">Reference proteome</keyword>
<proteinExistence type="predicted"/>
<dbReference type="EMBL" id="CAJVPP010000970">
    <property type="protein sequence ID" value="CAG8525409.1"/>
    <property type="molecule type" value="Genomic_DNA"/>
</dbReference>
<dbReference type="AlphaFoldDB" id="A0A9N9AA57"/>
<gene>
    <name evidence="1" type="ORF">FMOSSE_LOCUS5241</name>
</gene>
<organism evidence="1 2">
    <name type="scientific">Funneliformis mosseae</name>
    <name type="common">Endomycorrhizal fungus</name>
    <name type="synonym">Glomus mosseae</name>
    <dbReference type="NCBI Taxonomy" id="27381"/>
    <lineage>
        <taxon>Eukaryota</taxon>
        <taxon>Fungi</taxon>
        <taxon>Fungi incertae sedis</taxon>
        <taxon>Mucoromycota</taxon>
        <taxon>Glomeromycotina</taxon>
        <taxon>Glomeromycetes</taxon>
        <taxon>Glomerales</taxon>
        <taxon>Glomeraceae</taxon>
        <taxon>Funneliformis</taxon>
    </lineage>
</organism>
<evidence type="ECO:0000313" key="2">
    <source>
        <dbReference type="Proteomes" id="UP000789375"/>
    </source>
</evidence>
<comment type="caution">
    <text evidence="1">The sequence shown here is derived from an EMBL/GenBank/DDBJ whole genome shotgun (WGS) entry which is preliminary data.</text>
</comment>
<accession>A0A9N9AA57</accession>
<dbReference type="Proteomes" id="UP000789375">
    <property type="component" value="Unassembled WGS sequence"/>
</dbReference>
<feature type="non-terminal residue" evidence="1">
    <location>
        <position position="1"/>
    </location>
</feature>
<sequence>MCEKGKDHCQLMNRFDNKDFHDLYEDIEEKISPDTEILSSQTQGLTLKIYSIPESRTHNTAHFRAVVAPTSSLYPKVPESYLNNSPMEN</sequence>